<name>A0A4D9D3W9_9STRA</name>
<proteinExistence type="predicted"/>
<organism evidence="2 3">
    <name type="scientific">Nannochloropsis salina CCMP1776</name>
    <dbReference type="NCBI Taxonomy" id="1027361"/>
    <lineage>
        <taxon>Eukaryota</taxon>
        <taxon>Sar</taxon>
        <taxon>Stramenopiles</taxon>
        <taxon>Ochrophyta</taxon>
        <taxon>Eustigmatophyceae</taxon>
        <taxon>Eustigmatales</taxon>
        <taxon>Monodopsidaceae</taxon>
        <taxon>Microchloropsis</taxon>
        <taxon>Microchloropsis salina</taxon>
    </lineage>
</organism>
<dbReference type="Proteomes" id="UP000355283">
    <property type="component" value="Unassembled WGS sequence"/>
</dbReference>
<evidence type="ECO:0000256" key="1">
    <source>
        <dbReference type="SAM" id="MobiDB-lite"/>
    </source>
</evidence>
<dbReference type="EMBL" id="SDOX01000009">
    <property type="protein sequence ID" value="TFJ86130.1"/>
    <property type="molecule type" value="Genomic_DNA"/>
</dbReference>
<protein>
    <submittedName>
        <fullName evidence="2">Uncharacterized protein</fullName>
    </submittedName>
</protein>
<dbReference type="AlphaFoldDB" id="A0A4D9D3W9"/>
<accession>A0A4D9D3W9</accession>
<feature type="region of interest" description="Disordered" evidence="1">
    <location>
        <begin position="34"/>
        <end position="67"/>
    </location>
</feature>
<sequence>MASTAVKTPAANLPPDVIATALLSLDKTANLARALSSPPTQTPSTISDTVSSTSAGSAESSPVDSTSSPALYVTARVGARGRVLASVKIPVPPSSPLTFPLEVHLKEGDIYADTPQARHDLAQAIRSSDLVLSARLDSDGRASTRDPKDLVGQGVVYKFQSLDSAQWSRADISLTGRGVFGEFVTGGKGR</sequence>
<keyword evidence="3" id="KW-1185">Reference proteome</keyword>
<reference evidence="2 3" key="1">
    <citation type="submission" date="2019-01" db="EMBL/GenBank/DDBJ databases">
        <title>Nuclear Genome Assembly of the Microalgal Biofuel strain Nannochloropsis salina CCMP1776.</title>
        <authorList>
            <person name="Hovde B."/>
        </authorList>
    </citation>
    <scope>NUCLEOTIDE SEQUENCE [LARGE SCALE GENOMIC DNA]</scope>
    <source>
        <strain evidence="2 3">CCMP1776</strain>
    </source>
</reference>
<gene>
    <name evidence="2" type="ORF">NSK_002338</name>
</gene>
<evidence type="ECO:0000313" key="3">
    <source>
        <dbReference type="Proteomes" id="UP000355283"/>
    </source>
</evidence>
<feature type="compositionally biased region" description="Low complexity" evidence="1">
    <location>
        <begin position="36"/>
        <end position="61"/>
    </location>
</feature>
<dbReference type="OrthoDB" id="45324at2759"/>
<evidence type="ECO:0000313" key="2">
    <source>
        <dbReference type="EMBL" id="TFJ86130.1"/>
    </source>
</evidence>
<comment type="caution">
    <text evidence="2">The sequence shown here is derived from an EMBL/GenBank/DDBJ whole genome shotgun (WGS) entry which is preliminary data.</text>
</comment>